<dbReference type="OrthoDB" id="9784571at2"/>
<dbReference type="AlphaFoldDB" id="A0A5R9CZ97"/>
<dbReference type="InterPro" id="IPR017896">
    <property type="entry name" value="4Fe4S_Fe-S-bd"/>
</dbReference>
<keyword evidence="2" id="KW-0963">Cytoplasm</keyword>
<gene>
    <name evidence="10" type="primary">queG</name>
    <name evidence="10" type="ORF">FEZ41_00425</name>
</gene>
<dbReference type="NCBIfam" id="TIGR00276">
    <property type="entry name" value="tRNA epoxyqueuosine(34) reductase QueG"/>
    <property type="match status" value="1"/>
</dbReference>
<protein>
    <submittedName>
        <fullName evidence="10">tRNA epoxyqueuosine(34) reductase QueG</fullName>
        <ecNumber evidence="10">1.17.99.6</ecNumber>
    </submittedName>
</protein>
<dbReference type="GO" id="GO:0051539">
    <property type="term" value="F:4 iron, 4 sulfur cluster binding"/>
    <property type="evidence" value="ECO:0007669"/>
    <property type="project" value="UniProtKB-KW"/>
</dbReference>
<sequence length="402" mass="44966">MLIFEHNQTKGPECMTPTADLKQRIIAASHEVGIDKIGFTTAANFEGLRESLTEQIKAGHTSGFEHPNLDERLNPDLIFDGPKSIIAIALAYPSRMTQRPPKTGLKRGQFARASWGEDYHGILREKMNQLIEKIRVLAGADARFKPMVDTGELIDVAVANRAGLGFIGKNGLLITEEFGSFVYLGEIMTNLTLEPDTPIACQCGDCTRCLDACPVKALLGDGRMNAQRCLSYQTQTKGMMADEFRPKIRNVIYGCDICQVVCPYNRGKDFHLHEKMAPDPERVRPELLPMLTLSNRQFKDQFGEMAGAWRGKKPLQRNAIIALANLHDQSALSQLVAVMQADPRPMIRATAAYAIGEIVRKYDAEMIETLRAQYQREADADQAAEFLDEFERAINRINELKH</sequence>
<comment type="caution">
    <text evidence="10">The sequence shown here is derived from an EMBL/GenBank/DDBJ whole genome shotgun (WGS) entry which is preliminary data.</text>
</comment>
<evidence type="ECO:0000256" key="3">
    <source>
        <dbReference type="ARBA" id="ARBA00022694"/>
    </source>
</evidence>
<evidence type="ECO:0000256" key="6">
    <source>
        <dbReference type="ARBA" id="ARBA00023002"/>
    </source>
</evidence>
<dbReference type="PROSITE" id="PS51379">
    <property type="entry name" value="4FE4S_FER_2"/>
    <property type="match status" value="1"/>
</dbReference>
<evidence type="ECO:0000313" key="10">
    <source>
        <dbReference type="EMBL" id="TLQ21196.1"/>
    </source>
</evidence>
<dbReference type="PANTHER" id="PTHR30002">
    <property type="entry name" value="EPOXYQUEUOSINE REDUCTASE"/>
    <property type="match status" value="1"/>
</dbReference>
<dbReference type="GO" id="GO:0052693">
    <property type="term" value="F:epoxyqueuosine reductase activity"/>
    <property type="evidence" value="ECO:0007669"/>
    <property type="project" value="UniProtKB-EC"/>
</dbReference>
<dbReference type="GO" id="GO:0046872">
    <property type="term" value="F:metal ion binding"/>
    <property type="evidence" value="ECO:0007669"/>
    <property type="project" value="UniProtKB-KW"/>
</dbReference>
<dbReference type="SUPFAM" id="SSF54862">
    <property type="entry name" value="4Fe-4S ferredoxins"/>
    <property type="match status" value="1"/>
</dbReference>
<evidence type="ECO:0000256" key="7">
    <source>
        <dbReference type="ARBA" id="ARBA00023004"/>
    </source>
</evidence>
<dbReference type="InterPro" id="IPR011989">
    <property type="entry name" value="ARM-like"/>
</dbReference>
<evidence type="ECO:0000313" key="11">
    <source>
        <dbReference type="Proteomes" id="UP000305100"/>
    </source>
</evidence>
<evidence type="ECO:0000259" key="9">
    <source>
        <dbReference type="PROSITE" id="PS51379"/>
    </source>
</evidence>
<dbReference type="Pfam" id="PF13484">
    <property type="entry name" value="Fer4_16"/>
    <property type="match status" value="1"/>
</dbReference>
<evidence type="ECO:0000256" key="1">
    <source>
        <dbReference type="ARBA" id="ARBA00022485"/>
    </source>
</evidence>
<name>A0A5R9CZ97_9LACO</name>
<dbReference type="Proteomes" id="UP000305100">
    <property type="component" value="Unassembled WGS sequence"/>
</dbReference>
<evidence type="ECO:0000256" key="8">
    <source>
        <dbReference type="ARBA" id="ARBA00023014"/>
    </source>
</evidence>
<evidence type="ECO:0000256" key="2">
    <source>
        <dbReference type="ARBA" id="ARBA00022490"/>
    </source>
</evidence>
<dbReference type="Pfam" id="PF08331">
    <property type="entry name" value="QueG_DUF1730"/>
    <property type="match status" value="1"/>
</dbReference>
<dbReference type="Pfam" id="PF13646">
    <property type="entry name" value="HEAT_2"/>
    <property type="match status" value="1"/>
</dbReference>
<keyword evidence="6 10" id="KW-0560">Oxidoreductase</keyword>
<keyword evidence="5" id="KW-0671">Queuosine biosynthesis</keyword>
<evidence type="ECO:0000256" key="4">
    <source>
        <dbReference type="ARBA" id="ARBA00022723"/>
    </source>
</evidence>
<dbReference type="EMBL" id="VBSX01000001">
    <property type="protein sequence ID" value="TLQ21196.1"/>
    <property type="molecule type" value="Genomic_DNA"/>
</dbReference>
<feature type="domain" description="4Fe-4S ferredoxin-type" evidence="9">
    <location>
        <begin position="191"/>
        <end position="223"/>
    </location>
</feature>
<organism evidence="10 11">
    <name type="scientific">Lentilactobacillus parafarraginis</name>
    <dbReference type="NCBI Taxonomy" id="390842"/>
    <lineage>
        <taxon>Bacteria</taxon>
        <taxon>Bacillati</taxon>
        <taxon>Bacillota</taxon>
        <taxon>Bacilli</taxon>
        <taxon>Lactobacillales</taxon>
        <taxon>Lactobacillaceae</taxon>
        <taxon>Lentilactobacillus</taxon>
    </lineage>
</organism>
<dbReference type="Gene3D" id="1.25.10.10">
    <property type="entry name" value="Leucine-rich Repeat Variant"/>
    <property type="match status" value="1"/>
</dbReference>
<evidence type="ECO:0000256" key="5">
    <source>
        <dbReference type="ARBA" id="ARBA00022785"/>
    </source>
</evidence>
<keyword evidence="3" id="KW-0819">tRNA processing</keyword>
<proteinExistence type="predicted"/>
<dbReference type="InterPro" id="IPR013542">
    <property type="entry name" value="QueG_DUF1730"/>
</dbReference>
<keyword evidence="7" id="KW-0408">Iron</keyword>
<keyword evidence="4" id="KW-0479">Metal-binding</keyword>
<dbReference type="InterPro" id="IPR004453">
    <property type="entry name" value="QueG"/>
</dbReference>
<dbReference type="SUPFAM" id="SSF48371">
    <property type="entry name" value="ARM repeat"/>
    <property type="match status" value="1"/>
</dbReference>
<reference evidence="10 11" key="1">
    <citation type="submission" date="2019-05" db="EMBL/GenBank/DDBJ databases">
        <title>The metagenome of a microbial culture collection derived from dairy environment covers the genomic content of the human microbiome.</title>
        <authorList>
            <person name="Roder T."/>
            <person name="Wuthrich D."/>
            <person name="Sattari Z."/>
            <person name="Von Ah U."/>
            <person name="Bar C."/>
            <person name="Ronchi F."/>
            <person name="Macpherson A.J."/>
            <person name="Ganal-Vonarburg S.C."/>
            <person name="Bruggmann R."/>
            <person name="Vergeres G."/>
        </authorList>
    </citation>
    <scope>NUCLEOTIDE SEQUENCE [LARGE SCALE GENOMIC DNA]</scope>
    <source>
        <strain evidence="10 11">FAM 1079</strain>
    </source>
</reference>
<keyword evidence="1" id="KW-0004">4Fe-4S</keyword>
<dbReference type="EC" id="1.17.99.6" evidence="10"/>
<dbReference type="InterPro" id="IPR017900">
    <property type="entry name" value="4Fe4S_Fe_S_CS"/>
</dbReference>
<keyword evidence="8" id="KW-0411">Iron-sulfur</keyword>
<dbReference type="InterPro" id="IPR016024">
    <property type="entry name" value="ARM-type_fold"/>
</dbReference>
<dbReference type="PANTHER" id="PTHR30002:SF4">
    <property type="entry name" value="EPOXYQUEUOSINE REDUCTASE"/>
    <property type="match status" value="1"/>
</dbReference>
<dbReference type="GO" id="GO:0008616">
    <property type="term" value="P:tRNA queuosine(34) biosynthetic process"/>
    <property type="evidence" value="ECO:0007669"/>
    <property type="project" value="UniProtKB-KW"/>
</dbReference>
<dbReference type="PROSITE" id="PS00198">
    <property type="entry name" value="4FE4S_FER_1"/>
    <property type="match status" value="1"/>
</dbReference>
<accession>A0A5R9CZ97</accession>